<evidence type="ECO:0000313" key="2">
    <source>
        <dbReference type="Proteomes" id="UP000078542"/>
    </source>
</evidence>
<dbReference type="Proteomes" id="UP000078542">
    <property type="component" value="Unassembled WGS sequence"/>
</dbReference>
<dbReference type="InterPro" id="IPR005312">
    <property type="entry name" value="DUF1759"/>
</dbReference>
<organism evidence="1 2">
    <name type="scientific">Cyphomyrmex costatus</name>
    <dbReference type="NCBI Taxonomy" id="456900"/>
    <lineage>
        <taxon>Eukaryota</taxon>
        <taxon>Metazoa</taxon>
        <taxon>Ecdysozoa</taxon>
        <taxon>Arthropoda</taxon>
        <taxon>Hexapoda</taxon>
        <taxon>Insecta</taxon>
        <taxon>Pterygota</taxon>
        <taxon>Neoptera</taxon>
        <taxon>Endopterygota</taxon>
        <taxon>Hymenoptera</taxon>
        <taxon>Apocrita</taxon>
        <taxon>Aculeata</taxon>
        <taxon>Formicoidea</taxon>
        <taxon>Formicidae</taxon>
        <taxon>Myrmicinae</taxon>
        <taxon>Cyphomyrmex</taxon>
    </lineage>
</organism>
<evidence type="ECO:0000313" key="1">
    <source>
        <dbReference type="EMBL" id="KYN07076.1"/>
    </source>
</evidence>
<dbReference type="AlphaFoldDB" id="A0A151INN6"/>
<accession>A0A151INN6</accession>
<dbReference type="STRING" id="456900.A0A151INN6"/>
<gene>
    <name evidence="1" type="ORF">ALC62_01965</name>
</gene>
<proteinExistence type="predicted"/>
<reference evidence="1 2" key="1">
    <citation type="submission" date="2016-03" db="EMBL/GenBank/DDBJ databases">
        <title>Cyphomyrmex costatus WGS genome.</title>
        <authorList>
            <person name="Nygaard S."/>
            <person name="Hu H."/>
            <person name="Boomsma J."/>
            <person name="Zhang G."/>
        </authorList>
    </citation>
    <scope>NUCLEOTIDE SEQUENCE [LARGE SCALE GENOMIC DNA]</scope>
    <source>
        <strain evidence="1">MS0001</strain>
        <tissue evidence="1">Whole body</tissue>
    </source>
</reference>
<keyword evidence="2" id="KW-1185">Reference proteome</keyword>
<dbReference type="Pfam" id="PF03564">
    <property type="entry name" value="DUF1759"/>
    <property type="match status" value="1"/>
</dbReference>
<dbReference type="PANTHER" id="PTHR47331:SF5">
    <property type="entry name" value="RIBONUCLEASE H"/>
    <property type="match status" value="1"/>
</dbReference>
<dbReference type="EMBL" id="KQ976920">
    <property type="protein sequence ID" value="KYN07076.1"/>
    <property type="molecule type" value="Genomic_DNA"/>
</dbReference>
<protein>
    <submittedName>
        <fullName evidence="1">Uncharacterized protein</fullName>
    </submittedName>
</protein>
<dbReference type="PANTHER" id="PTHR47331">
    <property type="entry name" value="PHD-TYPE DOMAIN-CONTAINING PROTEIN"/>
    <property type="match status" value="1"/>
</dbReference>
<name>A0A151INN6_9HYME</name>
<sequence length="392" mass="45449">MLNECYDNKRLIIQNHLKAIFELRGTTKQSPVLWRQIVDGTLKHVRALRALGYPTDAWDDMLIHLMLTLKEWQTSLTDATIPSFKQMTEFLLRKCQTLETVSKKAVTSIPADADSKVIKAKNTALFLANVKEKCAICNDEHFIFYCQKFLGLSTDQRFQQVISIIQIRPNNKANQVSVSEIEKLTSQANNIAGLKIGSNYNASQTTIDCMVIDHITKKLSINWIDSKAINVPKNINLAEFNFHISTFWQLTCVGQVKLWHIKDCSNSQAYTREERSCEEYFRQTTQRNEQGRFIVRLSTKEKELERLGKSKSTATKRFYSLERKFRQQQRLKQEYVEFMKEYLTLGHMQKIKDDQEVSNHTYYLLHHAVIKQSPPSCAWYSTLPARQAAGFC</sequence>